<evidence type="ECO:0000313" key="2">
    <source>
        <dbReference type="EMBL" id="CAJ2511473.1"/>
    </source>
</evidence>
<keyword evidence="1" id="KW-1133">Transmembrane helix</keyword>
<sequence length="139" mass="15050">MSQSDRRDDICIFLGCAAGSITCLQILATAAAVREQDFESGWFLLVMFATMIGIGTTSVGIPHLAYTTRTDSGSCTVAAILGFCAAITYSVSSLETGRGETHRAWLEAIYCMLLWAWVACVAEMGMGVCRRVVDYLEQT</sequence>
<feature type="transmembrane region" description="Helical" evidence="1">
    <location>
        <begin position="40"/>
        <end position="61"/>
    </location>
</feature>
<organism evidence="2 3">
    <name type="scientific">Anthostomella pinea</name>
    <dbReference type="NCBI Taxonomy" id="933095"/>
    <lineage>
        <taxon>Eukaryota</taxon>
        <taxon>Fungi</taxon>
        <taxon>Dikarya</taxon>
        <taxon>Ascomycota</taxon>
        <taxon>Pezizomycotina</taxon>
        <taxon>Sordariomycetes</taxon>
        <taxon>Xylariomycetidae</taxon>
        <taxon>Xylariales</taxon>
        <taxon>Xylariaceae</taxon>
        <taxon>Anthostomella</taxon>
    </lineage>
</organism>
<evidence type="ECO:0000313" key="3">
    <source>
        <dbReference type="Proteomes" id="UP001295740"/>
    </source>
</evidence>
<evidence type="ECO:0000256" key="1">
    <source>
        <dbReference type="SAM" id="Phobius"/>
    </source>
</evidence>
<keyword evidence="1" id="KW-0812">Transmembrane</keyword>
<gene>
    <name evidence="2" type="ORF">KHLLAP_LOCUS11941</name>
</gene>
<feature type="transmembrane region" description="Helical" evidence="1">
    <location>
        <begin position="73"/>
        <end position="92"/>
    </location>
</feature>
<dbReference type="AlphaFoldDB" id="A0AAI8VW09"/>
<reference evidence="2" key="1">
    <citation type="submission" date="2023-10" db="EMBL/GenBank/DDBJ databases">
        <authorList>
            <person name="Hackl T."/>
        </authorList>
    </citation>
    <scope>NUCLEOTIDE SEQUENCE</scope>
</reference>
<accession>A0AAI8VW09</accession>
<comment type="caution">
    <text evidence="2">The sequence shown here is derived from an EMBL/GenBank/DDBJ whole genome shotgun (WGS) entry which is preliminary data.</text>
</comment>
<dbReference type="EMBL" id="CAUWAG010000018">
    <property type="protein sequence ID" value="CAJ2511473.1"/>
    <property type="molecule type" value="Genomic_DNA"/>
</dbReference>
<feature type="transmembrane region" description="Helical" evidence="1">
    <location>
        <begin position="12"/>
        <end position="34"/>
    </location>
</feature>
<feature type="transmembrane region" description="Helical" evidence="1">
    <location>
        <begin position="104"/>
        <end position="122"/>
    </location>
</feature>
<keyword evidence="1" id="KW-0472">Membrane</keyword>
<protein>
    <submittedName>
        <fullName evidence="2">Uu.00g070980.m01.CDS01</fullName>
    </submittedName>
</protein>
<proteinExistence type="predicted"/>
<dbReference type="Proteomes" id="UP001295740">
    <property type="component" value="Unassembled WGS sequence"/>
</dbReference>
<name>A0AAI8VW09_9PEZI</name>
<keyword evidence="3" id="KW-1185">Reference proteome</keyword>